<evidence type="ECO:0000313" key="4">
    <source>
        <dbReference type="Proteomes" id="UP000231932"/>
    </source>
</evidence>
<evidence type="ECO:0000313" key="5">
    <source>
        <dbReference type="Proteomes" id="UP000502196"/>
    </source>
</evidence>
<dbReference type="KEGG" id="kyr:CVV65_13085"/>
<reference evidence="4" key="1">
    <citation type="submission" date="2017-11" db="EMBL/GenBank/DDBJ databases">
        <title>Complete Genome Sequence of Kyrpidia sp. Strain EA-1, a thermophilic, hydrogen-oxidizing Bacterium, isolated from the Azores.</title>
        <authorList>
            <person name="Reiner J.E."/>
            <person name="Lapp C.J."/>
            <person name="Bunk B."/>
            <person name="Gescher J."/>
        </authorList>
    </citation>
    <scope>NUCLEOTIDE SEQUENCE [LARGE SCALE GENOMIC DNA]</scope>
    <source>
        <strain evidence="4">EA-1</strain>
    </source>
</reference>
<dbReference type="EMBL" id="CP024955">
    <property type="protein sequence ID" value="ATY85745.1"/>
    <property type="molecule type" value="Genomic_DNA"/>
</dbReference>
<evidence type="ECO:0000313" key="2">
    <source>
        <dbReference type="EMBL" id="ATY85745.1"/>
    </source>
</evidence>
<dbReference type="Proteomes" id="UP000502196">
    <property type="component" value="Chromosome"/>
</dbReference>
<sequence length="75" mass="8295">MVRLWTNLRPRRSNRNTWTAALVGAGVGIALWEWMRKSGEKPVDRDGAELDRLADQVLHAVAPEGAEQESSGHSS</sequence>
<keyword evidence="1" id="KW-0812">Transmembrane</keyword>
<keyword evidence="1" id="KW-0472">Membrane</keyword>
<dbReference type="AlphaFoldDB" id="A0A2K8N9G3"/>
<evidence type="ECO:0000256" key="1">
    <source>
        <dbReference type="SAM" id="Phobius"/>
    </source>
</evidence>
<organism evidence="2 4">
    <name type="scientific">Kyrpidia spormannii</name>
    <dbReference type="NCBI Taxonomy" id="2055160"/>
    <lineage>
        <taxon>Bacteria</taxon>
        <taxon>Bacillati</taxon>
        <taxon>Bacillota</taxon>
        <taxon>Bacilli</taxon>
        <taxon>Bacillales</taxon>
        <taxon>Alicyclobacillaceae</taxon>
        <taxon>Kyrpidia</taxon>
    </lineage>
</organism>
<dbReference type="EMBL" id="LR792683">
    <property type="protein sequence ID" value="CAB3395333.1"/>
    <property type="molecule type" value="Genomic_DNA"/>
</dbReference>
<dbReference type="OrthoDB" id="2376841at2"/>
<reference evidence="2" key="2">
    <citation type="journal article" date="2018" name="Genome Announc.">
        <title>Complete Genome Sequence of Kyrpidia sp. Strain EA-1, a Thermophilic Knallgas Bacterium, Isolated from the Azores.</title>
        <authorList>
            <person name="Reiner J.E."/>
            <person name="Lapp C.J."/>
            <person name="Bunk B."/>
            <person name="Sproer C."/>
            <person name="Overmann J."/>
            <person name="Gescher J."/>
        </authorList>
    </citation>
    <scope>NUCLEOTIDE SEQUENCE</scope>
    <source>
        <strain evidence="2">EA-1</strain>
    </source>
</reference>
<keyword evidence="1" id="KW-1133">Transmembrane helix</keyword>
<dbReference type="Proteomes" id="UP000231932">
    <property type="component" value="Chromosome"/>
</dbReference>
<evidence type="ECO:0000313" key="3">
    <source>
        <dbReference type="EMBL" id="CAB3395333.1"/>
    </source>
</evidence>
<feature type="transmembrane region" description="Helical" evidence="1">
    <location>
        <begin position="17"/>
        <end position="35"/>
    </location>
</feature>
<name>A0A2K8N9G3_9BACL</name>
<keyword evidence="4" id="KW-1185">Reference proteome</keyword>
<accession>A0A2K8N9G3</accession>
<reference evidence="3 5" key="3">
    <citation type="submission" date="2020-04" db="EMBL/GenBank/DDBJ databases">
        <authorList>
            <person name="Hogendoorn C."/>
        </authorList>
    </citation>
    <scope>NUCLEOTIDE SEQUENCE [LARGE SCALE GENOMIC DNA]</scope>
    <source>
        <strain evidence="3">COOX1</strain>
    </source>
</reference>
<dbReference type="RefSeq" id="WP_100668503.1">
    <property type="nucleotide sequence ID" value="NZ_CP024955.1"/>
</dbReference>
<protein>
    <submittedName>
        <fullName evidence="2">Uncharacterized protein</fullName>
    </submittedName>
</protein>
<proteinExistence type="predicted"/>
<gene>
    <name evidence="3" type="ORF">COOX1_2859</name>
    <name evidence="2" type="ORF">CVV65_13085</name>
</gene>